<organism evidence="7 8">
    <name type="scientific">candidate division LCP-89 bacterium B3_LCP</name>
    <dbReference type="NCBI Taxonomy" id="2012998"/>
    <lineage>
        <taxon>Bacteria</taxon>
        <taxon>Pseudomonadati</taxon>
        <taxon>Bacteria division LCP-89</taxon>
    </lineage>
</organism>
<evidence type="ECO:0000256" key="4">
    <source>
        <dbReference type="ARBA" id="ARBA00022723"/>
    </source>
</evidence>
<dbReference type="AlphaFoldDB" id="A0A532V2Q3"/>
<feature type="binding site" evidence="6">
    <location>
        <position position="65"/>
    </location>
    <ligand>
        <name>a divalent metal cation</name>
        <dbReference type="ChEBI" id="CHEBI:60240"/>
        <label>1</label>
    </ligand>
</feature>
<dbReference type="PIRSF" id="PIRSF037489">
    <property type="entry name" value="UCP037489_NIF3_YqfO"/>
    <property type="match status" value="1"/>
</dbReference>
<name>A0A532V2Q3_UNCL8</name>
<protein>
    <recommendedName>
        <fullName evidence="3 5">GTP cyclohydrolase 1 type 2 homolog</fullName>
    </recommendedName>
</protein>
<evidence type="ECO:0000256" key="3">
    <source>
        <dbReference type="ARBA" id="ARBA00022112"/>
    </source>
</evidence>
<dbReference type="Proteomes" id="UP000319619">
    <property type="component" value="Unassembled WGS sequence"/>
</dbReference>
<evidence type="ECO:0000256" key="1">
    <source>
        <dbReference type="ARBA" id="ARBA00006964"/>
    </source>
</evidence>
<evidence type="ECO:0000313" key="8">
    <source>
        <dbReference type="Proteomes" id="UP000319619"/>
    </source>
</evidence>
<dbReference type="GO" id="GO:0046872">
    <property type="term" value="F:metal ion binding"/>
    <property type="evidence" value="ECO:0007669"/>
    <property type="project" value="UniProtKB-UniRule"/>
</dbReference>
<accession>A0A532V2Q3</accession>
<dbReference type="PANTHER" id="PTHR13799">
    <property type="entry name" value="NGG1 INTERACTING FACTOR 3"/>
    <property type="match status" value="1"/>
</dbReference>
<feature type="binding site" evidence="6">
    <location>
        <position position="64"/>
    </location>
    <ligand>
        <name>a divalent metal cation</name>
        <dbReference type="ChEBI" id="CHEBI:60240"/>
        <label>2</label>
    </ligand>
</feature>
<gene>
    <name evidence="7" type="ORF">CEE37_02780</name>
</gene>
<evidence type="ECO:0000256" key="2">
    <source>
        <dbReference type="ARBA" id="ARBA00011643"/>
    </source>
</evidence>
<dbReference type="Gene3D" id="3.40.1390.30">
    <property type="entry name" value="NIF3 (NGG1p interacting factor 3)-like"/>
    <property type="match status" value="1"/>
</dbReference>
<dbReference type="GO" id="GO:0005737">
    <property type="term" value="C:cytoplasm"/>
    <property type="evidence" value="ECO:0007669"/>
    <property type="project" value="TreeGrafter"/>
</dbReference>
<evidence type="ECO:0000256" key="6">
    <source>
        <dbReference type="PIRSR" id="PIRSR602678-1"/>
    </source>
</evidence>
<dbReference type="PANTHER" id="PTHR13799:SF14">
    <property type="entry name" value="GTP CYCLOHYDROLASE 1 TYPE 2 HOMOLOG"/>
    <property type="match status" value="1"/>
</dbReference>
<dbReference type="InterPro" id="IPR017221">
    <property type="entry name" value="DUF34/NIF3_bac"/>
</dbReference>
<dbReference type="NCBIfam" id="TIGR00486">
    <property type="entry name" value="YbgI_SA1388"/>
    <property type="match status" value="1"/>
</dbReference>
<dbReference type="Pfam" id="PF01784">
    <property type="entry name" value="DUF34_NIF3"/>
    <property type="match status" value="1"/>
</dbReference>
<comment type="subunit">
    <text evidence="2">Homohexamer.</text>
</comment>
<evidence type="ECO:0000256" key="5">
    <source>
        <dbReference type="PIRNR" id="PIRNR037489"/>
    </source>
</evidence>
<keyword evidence="4 5" id="KW-0479">Metal-binding</keyword>
<proteinExistence type="inferred from homology"/>
<dbReference type="InterPro" id="IPR002678">
    <property type="entry name" value="DUF34/NIF3"/>
</dbReference>
<evidence type="ECO:0000313" key="7">
    <source>
        <dbReference type="EMBL" id="TKJ41504.1"/>
    </source>
</evidence>
<comment type="caution">
    <text evidence="7">The sequence shown here is derived from an EMBL/GenBank/DDBJ whole genome shotgun (WGS) entry which is preliminary data.</text>
</comment>
<dbReference type="InterPro" id="IPR036069">
    <property type="entry name" value="DUF34/NIF3_sf"/>
</dbReference>
<reference evidence="7 8" key="1">
    <citation type="submission" date="2017-06" db="EMBL/GenBank/DDBJ databases">
        <title>Novel microbial phyla capable of carbon fixation and sulfur reduction in deep-sea sediments.</title>
        <authorList>
            <person name="Huang J."/>
            <person name="Baker B."/>
            <person name="Wang Y."/>
        </authorList>
    </citation>
    <scope>NUCLEOTIDE SEQUENCE [LARGE SCALE GENOMIC DNA]</scope>
    <source>
        <strain evidence="7">B3_LCP</strain>
    </source>
</reference>
<sequence>MRIQDVIDFIERWCHPGAALEYDNPGLQVGDASANLKNILVTLDVTDRIIEEAVENQVNLILSHHPLIFEPLSQLNVKTGLGRQISELVKNDIAVYAAHTNLDAAKDGVSIMLAKLLGVEDPTFLTPPEGAWMKKLAVFVPPTDVEAVRSAMAEVGAGMIGDYSHCSFNIPGEGTFLGGDSSSPAVGKKGALQSVEEIRLEMLLPGWCTDRVIAAMKKAHPYEEVAYDLYSLDNHDVNFGFGAIGNLTQPVPLKELLEQIRKKLGVKMLRVMEGPAEKVTQLAVCGGSGGQLIKNAWLRGAEVFLTGEMKYHTFLEYEDRLTVVVAGHYATERIILPIWVEKLQKWLADEPVSVIETKMLTNPVKYI</sequence>
<feature type="binding site" evidence="6">
    <location>
        <position position="103"/>
    </location>
    <ligand>
        <name>a divalent metal cation</name>
        <dbReference type="ChEBI" id="CHEBI:60240"/>
        <label>1</label>
    </ligand>
</feature>
<feature type="binding site" evidence="6">
    <location>
        <position position="332"/>
    </location>
    <ligand>
        <name>a divalent metal cation</name>
        <dbReference type="ChEBI" id="CHEBI:60240"/>
        <label>1</label>
    </ligand>
</feature>
<dbReference type="InterPro" id="IPR015867">
    <property type="entry name" value="N-reg_PII/ATP_PRibTrfase_C"/>
</dbReference>
<feature type="binding site" evidence="6">
    <location>
        <position position="328"/>
    </location>
    <ligand>
        <name>a divalent metal cation</name>
        <dbReference type="ChEBI" id="CHEBI:60240"/>
        <label>1</label>
    </ligand>
</feature>
<comment type="similarity">
    <text evidence="1 5">Belongs to the GTP cyclohydrolase I type 2/NIF3 family.</text>
</comment>
<dbReference type="FunFam" id="3.40.1390.30:FF:000001">
    <property type="entry name" value="GTP cyclohydrolase 1 type 2"/>
    <property type="match status" value="1"/>
</dbReference>
<dbReference type="EMBL" id="NJBN01000002">
    <property type="protein sequence ID" value="TKJ41504.1"/>
    <property type="molecule type" value="Genomic_DNA"/>
</dbReference>
<dbReference type="Gene3D" id="3.30.70.120">
    <property type="match status" value="1"/>
</dbReference>
<dbReference type="SUPFAM" id="SSF102705">
    <property type="entry name" value="NIF3 (NGG1p interacting factor 3)-like"/>
    <property type="match status" value="1"/>
</dbReference>